<dbReference type="RefSeq" id="XP_034012097.1">
    <property type="nucleotide sequence ID" value="XM_034155832.1"/>
</dbReference>
<dbReference type="VEuPathDB" id="FungiDB:DIURU_003106"/>
<keyword evidence="3" id="KW-1185">Reference proteome</keyword>
<feature type="region of interest" description="Disordered" evidence="1">
    <location>
        <begin position="341"/>
        <end position="369"/>
    </location>
</feature>
<organism evidence="2 3">
    <name type="scientific">Diutina rugosa</name>
    <name type="common">Yeast</name>
    <name type="synonym">Candida rugosa</name>
    <dbReference type="NCBI Taxonomy" id="5481"/>
    <lineage>
        <taxon>Eukaryota</taxon>
        <taxon>Fungi</taxon>
        <taxon>Dikarya</taxon>
        <taxon>Ascomycota</taxon>
        <taxon>Saccharomycotina</taxon>
        <taxon>Pichiomycetes</taxon>
        <taxon>Debaryomycetaceae</taxon>
        <taxon>Diutina</taxon>
    </lineage>
</organism>
<feature type="compositionally biased region" description="Low complexity" evidence="1">
    <location>
        <begin position="602"/>
        <end position="621"/>
    </location>
</feature>
<feature type="compositionally biased region" description="Basic and acidic residues" evidence="1">
    <location>
        <begin position="455"/>
        <end position="484"/>
    </location>
</feature>
<evidence type="ECO:0000256" key="1">
    <source>
        <dbReference type="SAM" id="MobiDB-lite"/>
    </source>
</evidence>
<feature type="compositionally biased region" description="Polar residues" evidence="1">
    <location>
        <begin position="421"/>
        <end position="430"/>
    </location>
</feature>
<comment type="caution">
    <text evidence="2">The sequence shown here is derived from an EMBL/GenBank/DDBJ whole genome shotgun (WGS) entry which is preliminary data.</text>
</comment>
<dbReference type="Proteomes" id="UP000449547">
    <property type="component" value="Unassembled WGS sequence"/>
</dbReference>
<protein>
    <recommendedName>
        <fullName evidence="4">Karyogamy protein</fullName>
    </recommendedName>
</protein>
<dbReference type="PANTHER" id="PTHR37271:SF1">
    <property type="entry name" value="KARYOGAMY PROTEIN KAR9"/>
    <property type="match status" value="1"/>
</dbReference>
<feature type="compositionally biased region" description="Low complexity" evidence="1">
    <location>
        <begin position="431"/>
        <end position="452"/>
    </location>
</feature>
<feature type="region of interest" description="Disordered" evidence="1">
    <location>
        <begin position="583"/>
        <end position="627"/>
    </location>
</feature>
<feature type="compositionally biased region" description="Basic and acidic residues" evidence="1">
    <location>
        <begin position="400"/>
        <end position="412"/>
    </location>
</feature>
<dbReference type="GO" id="GO:0005816">
    <property type="term" value="C:spindle pole body"/>
    <property type="evidence" value="ECO:0007669"/>
    <property type="project" value="TreeGrafter"/>
</dbReference>
<evidence type="ECO:0008006" key="4">
    <source>
        <dbReference type="Google" id="ProtNLM"/>
    </source>
</evidence>
<dbReference type="EMBL" id="SWFT01000100">
    <property type="protein sequence ID" value="KAA8901741.1"/>
    <property type="molecule type" value="Genomic_DNA"/>
</dbReference>
<proteinExistence type="predicted"/>
<evidence type="ECO:0000313" key="3">
    <source>
        <dbReference type="Proteomes" id="UP000449547"/>
    </source>
</evidence>
<name>A0A642UPA9_DIURU</name>
<dbReference type="GO" id="GO:0043332">
    <property type="term" value="C:mating projection tip"/>
    <property type="evidence" value="ECO:0007669"/>
    <property type="project" value="TreeGrafter"/>
</dbReference>
<dbReference type="GO" id="GO:0005938">
    <property type="term" value="C:cell cortex"/>
    <property type="evidence" value="ECO:0007669"/>
    <property type="project" value="TreeGrafter"/>
</dbReference>
<gene>
    <name evidence="2" type="ORF">DIURU_003106</name>
</gene>
<dbReference type="GO" id="GO:0031578">
    <property type="term" value="P:mitotic spindle orientation checkpoint signaling"/>
    <property type="evidence" value="ECO:0007669"/>
    <property type="project" value="TreeGrafter"/>
</dbReference>
<dbReference type="Pfam" id="PF08580">
    <property type="entry name" value="KAR9"/>
    <property type="match status" value="1"/>
</dbReference>
<reference evidence="2 3" key="1">
    <citation type="submission" date="2019-07" db="EMBL/GenBank/DDBJ databases">
        <title>Genome assembly of two rare yeast pathogens: Diutina rugosa and Trichomonascus ciferrii.</title>
        <authorList>
            <person name="Mixao V."/>
            <person name="Saus E."/>
            <person name="Hansen A."/>
            <person name="Lass-Flor C."/>
            <person name="Gabaldon T."/>
        </authorList>
    </citation>
    <scope>NUCLEOTIDE SEQUENCE [LARGE SCALE GENOMIC DNA]</scope>
    <source>
        <strain evidence="2 3">CBS 613</strain>
    </source>
</reference>
<accession>A0A642UPA9</accession>
<dbReference type="PANTHER" id="PTHR37271">
    <property type="entry name" value="KARYOGAMY PROTEIN KAR9"/>
    <property type="match status" value="1"/>
</dbReference>
<dbReference type="GO" id="GO:0051293">
    <property type="term" value="P:establishment of spindle localization"/>
    <property type="evidence" value="ECO:0007669"/>
    <property type="project" value="TreeGrafter"/>
</dbReference>
<evidence type="ECO:0000313" key="2">
    <source>
        <dbReference type="EMBL" id="KAA8901741.1"/>
    </source>
</evidence>
<dbReference type="AlphaFoldDB" id="A0A642UPA9"/>
<dbReference type="GeneID" id="54781757"/>
<dbReference type="InterPro" id="IPR013889">
    <property type="entry name" value="Karyogamy_KAR9"/>
</dbReference>
<sequence length="701" mass="78743">MSSTPLSVVLEARPKMLPFDELMVDIPSEDHIKYVLSDIVTYLDSLSDLLVSVLSPDHELAWYLEGRDAILDIVRTCDNIDTLMSQLLNTLESVVETSVSEFLLTEFDEVSDLILEVKKVVLYYKRNLDTAMAFADNESTITGITREIEDLIKIVVKIRERTISDHPPYFGSDFTEVCSNLKINDSPTSNKLRTLPTVNPQHTEAYQDYVMAESRINAVIISLDILPAKLDELNNMCQGEHEMMRNEHVDNYEILFQRWEFLQTEMQRIKADFVDTHWRQAYTQLVEATKPQVVSASWRSDECTSHWKIISNAMAIIRSGVSESWIPADPELEHEFEKLQAAMDRDTTSPSTSRRISSGTNSATPGGLRQFHTARAVSASFDISAGGNLIELKLGKRRSLGDRQRSGEKRISSEPSPFIQRLSQSQSTPRNSQGSNDASGSSSRNSGNSSFSVENAHRRTSRDSLDSTVGVKDRHSSFEHHNNSDYDMSYEAIDESFEAQQDPKNTASVEQKTSALKTTGDNILSTIGDEDCQEVIKPISDEPITEEVHNDLTRLCDTMERTQITPKRELDSTHEPIIDKSVGAGIASRDSLTTDEEDTLSEKVSVPNSSVESSRVPSSHSTKPETRPVNVEELFVKLMVPHRPSGLPYMVLDYFERGLTVVKKQSDRGSMLPTLLKPRKITMPPRAYYAPQSSYNKGMIV</sequence>
<dbReference type="OrthoDB" id="5559380at2759"/>
<feature type="compositionally biased region" description="Low complexity" evidence="1">
    <location>
        <begin position="348"/>
        <end position="358"/>
    </location>
</feature>
<feature type="region of interest" description="Disordered" evidence="1">
    <location>
        <begin position="400"/>
        <end position="485"/>
    </location>
</feature>
<dbReference type="GO" id="GO:0030473">
    <property type="term" value="P:nuclear migration along microtubule"/>
    <property type="evidence" value="ECO:0007669"/>
    <property type="project" value="TreeGrafter"/>
</dbReference>